<dbReference type="OrthoDB" id="188186at2759"/>
<accession>A0A9J5Y832</accession>
<gene>
    <name evidence="1" type="ORF">H5410_037458</name>
</gene>
<dbReference type="PANTHER" id="PTHR47058:SF4">
    <property type="entry name" value="REPLICATION PROTEIN A 14 KDA SUBUNIT B-LIKE"/>
    <property type="match status" value="1"/>
</dbReference>
<dbReference type="EMBL" id="JACXVP010000007">
    <property type="protein sequence ID" value="KAG5596226.1"/>
    <property type="molecule type" value="Genomic_DNA"/>
</dbReference>
<reference evidence="1 2" key="1">
    <citation type="submission" date="2020-09" db="EMBL/GenBank/DDBJ databases">
        <title>De no assembly of potato wild relative species, Solanum commersonii.</title>
        <authorList>
            <person name="Cho K."/>
        </authorList>
    </citation>
    <scope>NUCLEOTIDE SEQUENCE [LARGE SCALE GENOMIC DNA]</scope>
    <source>
        <strain evidence="1">LZ3.2</strain>
        <tissue evidence="1">Leaf</tissue>
    </source>
</reference>
<evidence type="ECO:0000313" key="1">
    <source>
        <dbReference type="EMBL" id="KAG5596226.1"/>
    </source>
</evidence>
<dbReference type="AlphaFoldDB" id="A0A9J5Y832"/>
<dbReference type="Proteomes" id="UP000824120">
    <property type="component" value="Chromosome 7"/>
</dbReference>
<evidence type="ECO:0000313" key="2">
    <source>
        <dbReference type="Proteomes" id="UP000824120"/>
    </source>
</evidence>
<sequence length="117" mass="12695">MTVTSGHFNVPTHEKRISTHSMDTLNPAVFVNAEFLKEHVGKKLAQFKKSDGDKVIGNSTDEKHLPVKGYLPNPPLSTLLKAMPPSFKLISSILQSESLVNLSTAASLAVIDIDPTN</sequence>
<comment type="caution">
    <text evidence="1">The sequence shown here is derived from an EMBL/GenBank/DDBJ whole genome shotgun (WGS) entry which is preliminary data.</text>
</comment>
<name>A0A9J5Y832_SOLCO</name>
<organism evidence="1 2">
    <name type="scientific">Solanum commersonii</name>
    <name type="common">Commerson's wild potato</name>
    <name type="synonym">Commerson's nightshade</name>
    <dbReference type="NCBI Taxonomy" id="4109"/>
    <lineage>
        <taxon>Eukaryota</taxon>
        <taxon>Viridiplantae</taxon>
        <taxon>Streptophyta</taxon>
        <taxon>Embryophyta</taxon>
        <taxon>Tracheophyta</taxon>
        <taxon>Spermatophyta</taxon>
        <taxon>Magnoliopsida</taxon>
        <taxon>eudicotyledons</taxon>
        <taxon>Gunneridae</taxon>
        <taxon>Pentapetalae</taxon>
        <taxon>asterids</taxon>
        <taxon>lamiids</taxon>
        <taxon>Solanales</taxon>
        <taxon>Solanaceae</taxon>
        <taxon>Solanoideae</taxon>
        <taxon>Solaneae</taxon>
        <taxon>Solanum</taxon>
    </lineage>
</organism>
<dbReference type="PANTHER" id="PTHR47058">
    <property type="entry name" value="REPLICATION PROTEIN A 14 KDA SUBUNIT A-RELATED"/>
    <property type="match status" value="1"/>
</dbReference>
<keyword evidence="2" id="KW-1185">Reference proteome</keyword>
<protein>
    <submittedName>
        <fullName evidence="1">Uncharacterized protein</fullName>
    </submittedName>
</protein>
<proteinExistence type="predicted"/>